<name>A0AAW2RCK2_9LAMI</name>
<dbReference type="Pfam" id="PF03181">
    <property type="entry name" value="BURP"/>
    <property type="match status" value="1"/>
</dbReference>
<evidence type="ECO:0000256" key="6">
    <source>
        <dbReference type="ARBA" id="ARBA00023180"/>
    </source>
</evidence>
<reference evidence="9" key="2">
    <citation type="journal article" date="2024" name="Plant">
        <title>Genomic evolution and insights into agronomic trait innovations of Sesamum species.</title>
        <authorList>
            <person name="Miao H."/>
            <person name="Wang L."/>
            <person name="Qu L."/>
            <person name="Liu H."/>
            <person name="Sun Y."/>
            <person name="Le M."/>
            <person name="Wang Q."/>
            <person name="Wei S."/>
            <person name="Zheng Y."/>
            <person name="Lin W."/>
            <person name="Duan Y."/>
            <person name="Cao H."/>
            <person name="Xiong S."/>
            <person name="Wang X."/>
            <person name="Wei L."/>
            <person name="Li C."/>
            <person name="Ma Q."/>
            <person name="Ju M."/>
            <person name="Zhao R."/>
            <person name="Li G."/>
            <person name="Mu C."/>
            <person name="Tian Q."/>
            <person name="Mei H."/>
            <person name="Zhang T."/>
            <person name="Gao T."/>
            <person name="Zhang H."/>
        </authorList>
    </citation>
    <scope>NUCLEOTIDE SEQUENCE</scope>
    <source>
        <strain evidence="9">KEN8</strain>
    </source>
</reference>
<organism evidence="9">
    <name type="scientific">Sesamum calycinum</name>
    <dbReference type="NCBI Taxonomy" id="2727403"/>
    <lineage>
        <taxon>Eukaryota</taxon>
        <taxon>Viridiplantae</taxon>
        <taxon>Streptophyta</taxon>
        <taxon>Embryophyta</taxon>
        <taxon>Tracheophyta</taxon>
        <taxon>Spermatophyta</taxon>
        <taxon>Magnoliopsida</taxon>
        <taxon>eudicotyledons</taxon>
        <taxon>Gunneridae</taxon>
        <taxon>Pentapetalae</taxon>
        <taxon>asterids</taxon>
        <taxon>lamiids</taxon>
        <taxon>Lamiales</taxon>
        <taxon>Pedaliaceae</taxon>
        <taxon>Sesamum</taxon>
    </lineage>
</organism>
<keyword evidence="3" id="KW-0134">Cell wall</keyword>
<dbReference type="SMART" id="SM01045">
    <property type="entry name" value="BURP"/>
    <property type="match status" value="1"/>
</dbReference>
<keyword evidence="6" id="KW-0325">Glycoprotein</keyword>
<reference evidence="9" key="1">
    <citation type="submission" date="2020-06" db="EMBL/GenBank/DDBJ databases">
        <authorList>
            <person name="Li T."/>
            <person name="Hu X."/>
            <person name="Zhang T."/>
            <person name="Song X."/>
            <person name="Zhang H."/>
            <person name="Dai N."/>
            <person name="Sheng W."/>
            <person name="Hou X."/>
            <person name="Wei L."/>
        </authorList>
    </citation>
    <scope>NUCLEOTIDE SEQUENCE</scope>
    <source>
        <strain evidence="9">KEN8</strain>
        <tissue evidence="9">Leaf</tissue>
    </source>
</reference>
<keyword evidence="5 7" id="KW-0732">Signal</keyword>
<dbReference type="PROSITE" id="PS51277">
    <property type="entry name" value="BURP"/>
    <property type="match status" value="1"/>
</dbReference>
<dbReference type="InterPro" id="IPR051897">
    <property type="entry name" value="PG-associated_BURP"/>
</dbReference>
<evidence type="ECO:0000256" key="3">
    <source>
        <dbReference type="ARBA" id="ARBA00022512"/>
    </source>
</evidence>
<evidence type="ECO:0000256" key="1">
    <source>
        <dbReference type="ARBA" id="ARBA00004191"/>
    </source>
</evidence>
<comment type="caution">
    <text evidence="9">The sequence shown here is derived from an EMBL/GenBank/DDBJ whole genome shotgun (WGS) entry which is preliminary data.</text>
</comment>
<keyword evidence="4" id="KW-0052">Apoplast</keyword>
<feature type="chain" id="PRO_5043509173" evidence="7">
    <location>
        <begin position="25"/>
        <end position="331"/>
    </location>
</feature>
<proteinExistence type="predicted"/>
<evidence type="ECO:0000256" key="7">
    <source>
        <dbReference type="SAM" id="SignalP"/>
    </source>
</evidence>
<dbReference type="EMBL" id="JACGWM010000004">
    <property type="protein sequence ID" value="KAL0377058.1"/>
    <property type="molecule type" value="Genomic_DNA"/>
</dbReference>
<evidence type="ECO:0000313" key="9">
    <source>
        <dbReference type="EMBL" id="KAL0377058.1"/>
    </source>
</evidence>
<feature type="signal peptide" evidence="7">
    <location>
        <begin position="1"/>
        <end position="24"/>
    </location>
</feature>
<comment type="subcellular location">
    <subcellularLocation>
        <location evidence="1">Secreted</location>
        <location evidence="1">Cell wall</location>
    </subcellularLocation>
    <subcellularLocation>
        <location evidence="2">Secreted</location>
        <location evidence="2">Extracellular space</location>
        <location evidence="2">Apoplast</location>
    </subcellularLocation>
</comment>
<dbReference type="PANTHER" id="PTHR31458">
    <property type="entry name" value="POLYGALACTURONASE 1 BETA-LIKE PROTEIN 2"/>
    <property type="match status" value="1"/>
</dbReference>
<gene>
    <name evidence="9" type="ORF">Scaly_0823400</name>
</gene>
<evidence type="ECO:0000256" key="2">
    <source>
        <dbReference type="ARBA" id="ARBA00004271"/>
    </source>
</evidence>
<dbReference type="PANTHER" id="PTHR31458:SF16">
    <property type="entry name" value="BURP DOMAIN-CONTAINING PROTEIN"/>
    <property type="match status" value="1"/>
</dbReference>
<dbReference type="AlphaFoldDB" id="A0AAW2RCK2"/>
<dbReference type="GO" id="GO:0048046">
    <property type="term" value="C:apoplast"/>
    <property type="evidence" value="ECO:0007669"/>
    <property type="project" value="UniProtKB-SubCell"/>
</dbReference>
<evidence type="ECO:0000259" key="8">
    <source>
        <dbReference type="PROSITE" id="PS51277"/>
    </source>
</evidence>
<keyword evidence="3" id="KW-0964">Secreted</keyword>
<sequence length="331" mass="36461">MAHSMSTFLLLFPFLFYLSFMSSAAPADSHIPYSSASTQIKFWSPNVLNKMPESISSKLSPLTNQDSDYYAEKIMEDSFSADTEFCSRSRLACSSGADAYVTALVYNKYGGAIPPLEKVDQFSFFRLSTLKEGNVIRLSNLEVSLPYRAFLPSQIASKIPLTSKGIAKIFPQSSKEDIETTLYYCNAAAIKGELKVCPKSLEEMINFSKSALGKDKLLALASKSTQGSGSELKIKRIKQYNVQKIVACHEMYLPFATYFCHSLPSTQIYAVEVVEPSTGALVNTVVAVCHMDTSAWPEEHVAFKIVKLGPGQGEVCHWLSEIDVAWIAGGE</sequence>
<protein>
    <submittedName>
        <fullName evidence="9">BURP domain-containing protein 16</fullName>
    </submittedName>
</protein>
<evidence type="ECO:0000256" key="5">
    <source>
        <dbReference type="ARBA" id="ARBA00022729"/>
    </source>
</evidence>
<feature type="domain" description="BURP" evidence="8">
    <location>
        <begin position="124"/>
        <end position="329"/>
    </location>
</feature>
<accession>A0AAW2RCK2</accession>
<evidence type="ECO:0000256" key="4">
    <source>
        <dbReference type="ARBA" id="ARBA00022523"/>
    </source>
</evidence>
<dbReference type="InterPro" id="IPR004873">
    <property type="entry name" value="BURP_dom"/>
</dbReference>